<dbReference type="InterPro" id="IPR027417">
    <property type="entry name" value="P-loop_NTPase"/>
</dbReference>
<name>A0A420HF65_9PEZI</name>
<feature type="compositionally biased region" description="Low complexity" evidence="1">
    <location>
        <begin position="288"/>
        <end position="299"/>
    </location>
</feature>
<feature type="region of interest" description="Disordered" evidence="1">
    <location>
        <begin position="211"/>
        <end position="230"/>
    </location>
</feature>
<dbReference type="Gene3D" id="3.40.50.300">
    <property type="entry name" value="P-loop containing nucleotide triphosphate hydrolases"/>
    <property type="match status" value="1"/>
</dbReference>
<gene>
    <name evidence="3" type="ORF">GcM3_197012</name>
</gene>
<feature type="domain" description="CobW/HypB/UreG nucleotide-binding" evidence="2">
    <location>
        <begin position="5"/>
        <end position="183"/>
    </location>
</feature>
<evidence type="ECO:0000256" key="1">
    <source>
        <dbReference type="SAM" id="MobiDB-lite"/>
    </source>
</evidence>
<organism evidence="3 4">
    <name type="scientific">Golovinomyces cichoracearum</name>
    <dbReference type="NCBI Taxonomy" id="62708"/>
    <lineage>
        <taxon>Eukaryota</taxon>
        <taxon>Fungi</taxon>
        <taxon>Dikarya</taxon>
        <taxon>Ascomycota</taxon>
        <taxon>Pezizomycotina</taxon>
        <taxon>Leotiomycetes</taxon>
        <taxon>Erysiphales</taxon>
        <taxon>Erysiphaceae</taxon>
        <taxon>Golovinomyces</taxon>
    </lineage>
</organism>
<evidence type="ECO:0000313" key="3">
    <source>
        <dbReference type="EMBL" id="RKF56106.1"/>
    </source>
</evidence>
<dbReference type="EMBL" id="MCBQ01019795">
    <property type="protein sequence ID" value="RKF56106.1"/>
    <property type="molecule type" value="Genomic_DNA"/>
</dbReference>
<dbReference type="PANTHER" id="PTHR13748:SF62">
    <property type="entry name" value="COBW DOMAIN-CONTAINING PROTEIN"/>
    <property type="match status" value="1"/>
</dbReference>
<reference evidence="3 4" key="1">
    <citation type="journal article" date="2018" name="BMC Genomics">
        <title>Comparative genome analyses reveal sequence features reflecting distinct modes of host-adaptation between dicot and monocot powdery mildew.</title>
        <authorList>
            <person name="Wu Y."/>
            <person name="Ma X."/>
            <person name="Pan Z."/>
            <person name="Kale S.D."/>
            <person name="Song Y."/>
            <person name="King H."/>
            <person name="Zhang Q."/>
            <person name="Presley C."/>
            <person name="Deng X."/>
            <person name="Wei C.I."/>
            <person name="Xiao S."/>
        </authorList>
    </citation>
    <scope>NUCLEOTIDE SEQUENCE [LARGE SCALE GENOMIC DNA]</scope>
    <source>
        <strain evidence="3">UMSG3</strain>
    </source>
</reference>
<evidence type="ECO:0000259" key="2">
    <source>
        <dbReference type="Pfam" id="PF02492"/>
    </source>
</evidence>
<dbReference type="SUPFAM" id="SSF52540">
    <property type="entry name" value="P-loop containing nucleoside triphosphate hydrolases"/>
    <property type="match status" value="1"/>
</dbReference>
<dbReference type="Pfam" id="PF02492">
    <property type="entry name" value="cobW"/>
    <property type="match status" value="1"/>
</dbReference>
<accession>A0A420HF65</accession>
<proteinExistence type="predicted"/>
<dbReference type="STRING" id="62708.A0A420HF65"/>
<evidence type="ECO:0000313" key="4">
    <source>
        <dbReference type="Proteomes" id="UP000283383"/>
    </source>
</evidence>
<dbReference type="AlphaFoldDB" id="A0A420HF65"/>
<dbReference type="PANTHER" id="PTHR13748">
    <property type="entry name" value="COBW-RELATED"/>
    <property type="match status" value="1"/>
</dbReference>
<dbReference type="InterPro" id="IPR051316">
    <property type="entry name" value="Zinc-reg_GTPase_activator"/>
</dbReference>
<dbReference type="CDD" id="cd03112">
    <property type="entry name" value="CobW-like"/>
    <property type="match status" value="1"/>
</dbReference>
<dbReference type="InterPro" id="IPR003495">
    <property type="entry name" value="CobW/HypB/UreG_nucleotide-bd"/>
</dbReference>
<keyword evidence="4" id="KW-1185">Reference proteome</keyword>
<dbReference type="GO" id="GO:0005737">
    <property type="term" value="C:cytoplasm"/>
    <property type="evidence" value="ECO:0007669"/>
    <property type="project" value="TreeGrafter"/>
</dbReference>
<feature type="region of interest" description="Disordered" evidence="1">
    <location>
        <begin position="288"/>
        <end position="307"/>
    </location>
</feature>
<sequence length="400" mass="44091">MPSIPITIITGFLGSGKTTLLLNILPQILAKNPKYKLALLKNEFGDLAVDSQLAGSSITGVREILNGCICCNLVGSLSTALEELTESISPDRIVIETSGSAFPATLAMEVNRLARETEGKYVLDGVVTVIDVENWKGYEDTSFTARLQARYTDLVVFNKWEDVDERRWDECLDRLGDIEVEIPWVKSQRGFVDMDIIFGLDGGLARELEGEVDQGQNQHKKTHKDGENHQNEVEVLSVTLSKKSDISSTITRPNSDLAPKVDTDALLKFLQTAPKDEVYRIKSIFTSSTPMPSSTPIPSLDLSETPVSSVAGPNKYILNWSFGRWTCTPMFSTNSPTAGASFEHPSSEAVGQGEVFLRMIIILSRGAGRKWKKRLEEGVFVRFEDTAETDVQNLSVVPIS</sequence>
<comment type="caution">
    <text evidence="3">The sequence shown here is derived from an EMBL/GenBank/DDBJ whole genome shotgun (WGS) entry which is preliminary data.</text>
</comment>
<dbReference type="Proteomes" id="UP000283383">
    <property type="component" value="Unassembled WGS sequence"/>
</dbReference>
<protein>
    <submittedName>
        <fullName evidence="3">Putative GTP-binding protein YjiA</fullName>
    </submittedName>
</protein>